<dbReference type="GeneID" id="25906781"/>
<evidence type="ECO:0000313" key="3">
    <source>
        <dbReference type="Proteomes" id="UP000054560"/>
    </source>
</evidence>
<dbReference type="Gene3D" id="2.20.25.10">
    <property type="match status" value="1"/>
</dbReference>
<dbReference type="AlphaFoldDB" id="A0A0L0FX15"/>
<dbReference type="STRING" id="667725.A0A0L0FX15"/>
<dbReference type="PANTHER" id="PTHR12773:SF0">
    <property type="entry name" value="MULTIFUNCTIONAL METHYLTRANSFERASE SUBUNIT TRM112-LIKE PROTEIN"/>
    <property type="match status" value="1"/>
</dbReference>
<comment type="similarity">
    <text evidence="1">Belongs to the TRM112 family.</text>
</comment>
<sequence length="128" mass="14489">MKLLTHNMLTCHVAKCKKNNFPLKIVLANESSIHMEESDMNPDFIRHMIPKIDWRALKEAADSLELTGLPSNAPTPENVDENTMNALHHILMEADIQNCQLVCPNEECKRSYPVVQGVPNLLLTKDEV</sequence>
<dbReference type="GO" id="GO:0046982">
    <property type="term" value="F:protein heterodimerization activity"/>
    <property type="evidence" value="ECO:0007669"/>
    <property type="project" value="InterPro"/>
</dbReference>
<dbReference type="InterPro" id="IPR005651">
    <property type="entry name" value="Trm112-like"/>
</dbReference>
<dbReference type="GO" id="GO:0030488">
    <property type="term" value="P:tRNA methylation"/>
    <property type="evidence" value="ECO:0007669"/>
    <property type="project" value="TreeGrafter"/>
</dbReference>
<dbReference type="RefSeq" id="XP_014155292.1">
    <property type="nucleotide sequence ID" value="XM_014299817.1"/>
</dbReference>
<dbReference type="PANTHER" id="PTHR12773">
    <property type="entry name" value="UPF0315 PROTEIN-RELATED"/>
    <property type="match status" value="1"/>
</dbReference>
<protein>
    <recommendedName>
        <fullName evidence="4">Multifunctional methyltransferase subunit TRM112-like protein</fullName>
    </recommendedName>
</protein>
<dbReference type="GO" id="GO:0070476">
    <property type="term" value="P:rRNA (guanine-N7)-methylation"/>
    <property type="evidence" value="ECO:0007669"/>
    <property type="project" value="TreeGrafter"/>
</dbReference>
<dbReference type="Proteomes" id="UP000054560">
    <property type="component" value="Unassembled WGS sequence"/>
</dbReference>
<proteinExistence type="inferred from homology"/>
<evidence type="ECO:0000313" key="2">
    <source>
        <dbReference type="EMBL" id="KNC81390.1"/>
    </source>
</evidence>
<accession>A0A0L0FX15</accession>
<dbReference type="SUPFAM" id="SSF158997">
    <property type="entry name" value="Trm112p-like"/>
    <property type="match status" value="1"/>
</dbReference>
<gene>
    <name evidence="2" type="ORF">SARC_06277</name>
</gene>
<dbReference type="CDD" id="cd21089">
    <property type="entry name" value="Trm112-like"/>
    <property type="match status" value="1"/>
</dbReference>
<evidence type="ECO:0000256" key="1">
    <source>
        <dbReference type="ARBA" id="ARBA00007980"/>
    </source>
</evidence>
<name>A0A0L0FX15_9EUKA</name>
<dbReference type="OrthoDB" id="2187549at2759"/>
<dbReference type="EMBL" id="KQ242037">
    <property type="protein sequence ID" value="KNC81390.1"/>
    <property type="molecule type" value="Genomic_DNA"/>
</dbReference>
<organism evidence="2 3">
    <name type="scientific">Sphaeroforma arctica JP610</name>
    <dbReference type="NCBI Taxonomy" id="667725"/>
    <lineage>
        <taxon>Eukaryota</taxon>
        <taxon>Ichthyosporea</taxon>
        <taxon>Ichthyophonida</taxon>
        <taxon>Sphaeroforma</taxon>
    </lineage>
</organism>
<dbReference type="Pfam" id="PF03966">
    <property type="entry name" value="Trm112p"/>
    <property type="match status" value="1"/>
</dbReference>
<keyword evidence="3" id="KW-1185">Reference proteome</keyword>
<evidence type="ECO:0008006" key="4">
    <source>
        <dbReference type="Google" id="ProtNLM"/>
    </source>
</evidence>
<dbReference type="eggNOG" id="KOG1088">
    <property type="taxonomic scope" value="Eukaryota"/>
</dbReference>
<dbReference type="InterPro" id="IPR039127">
    <property type="entry name" value="Trm112"/>
</dbReference>
<reference evidence="2 3" key="1">
    <citation type="submission" date="2011-02" db="EMBL/GenBank/DDBJ databases">
        <title>The Genome Sequence of Sphaeroforma arctica JP610.</title>
        <authorList>
            <consortium name="The Broad Institute Genome Sequencing Platform"/>
            <person name="Russ C."/>
            <person name="Cuomo C."/>
            <person name="Young S.K."/>
            <person name="Zeng Q."/>
            <person name="Gargeya S."/>
            <person name="Alvarado L."/>
            <person name="Berlin A."/>
            <person name="Chapman S.B."/>
            <person name="Chen Z."/>
            <person name="Freedman E."/>
            <person name="Gellesch M."/>
            <person name="Goldberg J."/>
            <person name="Griggs A."/>
            <person name="Gujja S."/>
            <person name="Heilman E."/>
            <person name="Heiman D."/>
            <person name="Howarth C."/>
            <person name="Mehta T."/>
            <person name="Neiman D."/>
            <person name="Pearson M."/>
            <person name="Roberts A."/>
            <person name="Saif S."/>
            <person name="Shea T."/>
            <person name="Shenoy N."/>
            <person name="Sisk P."/>
            <person name="Stolte C."/>
            <person name="Sykes S."/>
            <person name="White J."/>
            <person name="Yandava C."/>
            <person name="Burger G."/>
            <person name="Gray M.W."/>
            <person name="Holland P.W.H."/>
            <person name="King N."/>
            <person name="Lang F.B.F."/>
            <person name="Roger A.J."/>
            <person name="Ruiz-Trillo I."/>
            <person name="Haas B."/>
            <person name="Nusbaum C."/>
            <person name="Birren B."/>
        </authorList>
    </citation>
    <scope>NUCLEOTIDE SEQUENCE [LARGE SCALE GENOMIC DNA]</scope>
    <source>
        <strain evidence="2 3">JP610</strain>
    </source>
</reference>